<dbReference type="KEGG" id="amr:AM1_A0295"/>
<proteinExistence type="predicted"/>
<protein>
    <submittedName>
        <fullName evidence="2">Mo-dependent nitrogenase C-terminus family protein</fullName>
    </submittedName>
</protein>
<evidence type="ECO:0000259" key="1">
    <source>
        <dbReference type="Pfam" id="PF06967"/>
    </source>
</evidence>
<dbReference type="OrthoDB" id="516441at2"/>
<dbReference type="EMBL" id="CP000838">
    <property type="protein sequence ID" value="ABW31413.1"/>
    <property type="molecule type" value="Genomic_DNA"/>
</dbReference>
<feature type="domain" description="Mo-dependent nitrogenase C-terminal" evidence="1">
    <location>
        <begin position="22"/>
        <end position="103"/>
    </location>
</feature>
<dbReference type="AlphaFoldDB" id="A8ZKU5"/>
<sequence>MFHINGLRLHSSTKQSLKQFFLKRVHSVFVSINVEHRSTANLICQLVPTQCPFERDIRFLGHTLFHIPPLCKLNPAYEEVVALRFRALSYLADQCGEDISRYCR</sequence>
<evidence type="ECO:0000313" key="2">
    <source>
        <dbReference type="EMBL" id="ABW31413.1"/>
    </source>
</evidence>
<organism evidence="2 3">
    <name type="scientific">Acaryochloris marina (strain MBIC 11017)</name>
    <dbReference type="NCBI Taxonomy" id="329726"/>
    <lineage>
        <taxon>Bacteria</taxon>
        <taxon>Bacillati</taxon>
        <taxon>Cyanobacteriota</taxon>
        <taxon>Cyanophyceae</taxon>
        <taxon>Acaryochloridales</taxon>
        <taxon>Acaryochloridaceae</taxon>
        <taxon>Acaryochloris</taxon>
    </lineage>
</organism>
<name>A8ZKU5_ACAM1</name>
<accession>A8ZKU5</accession>
<gene>
    <name evidence="2" type="ordered locus">AM1_A0295</name>
</gene>
<reference evidence="2 3" key="1">
    <citation type="journal article" date="2008" name="Proc. Natl. Acad. Sci. U.S.A.">
        <title>Niche adaptation and genome expansion in the chlorophyll d-producing cyanobacterium Acaryochloris marina.</title>
        <authorList>
            <person name="Swingley W.D."/>
            <person name="Chen M."/>
            <person name="Cheung P.C."/>
            <person name="Conrad A.L."/>
            <person name="Dejesa L.C."/>
            <person name="Hao J."/>
            <person name="Honchak B.M."/>
            <person name="Karbach L.E."/>
            <person name="Kurdoglu A."/>
            <person name="Lahiri S."/>
            <person name="Mastrian S.D."/>
            <person name="Miyashita H."/>
            <person name="Page L."/>
            <person name="Ramakrishna P."/>
            <person name="Satoh S."/>
            <person name="Sattley W.M."/>
            <person name="Shimada Y."/>
            <person name="Taylor H.L."/>
            <person name="Tomo T."/>
            <person name="Tsuchiya T."/>
            <person name="Wang Z.T."/>
            <person name="Raymond J."/>
            <person name="Mimuro M."/>
            <person name="Blankenship R.E."/>
            <person name="Touchman J.W."/>
        </authorList>
    </citation>
    <scope>NUCLEOTIDE SEQUENCE [LARGE SCALE GENOMIC DNA]</scope>
    <source>
        <strain evidence="3">MBIC 11017</strain>
        <plasmid evidence="3">Plasmid pREB1</plasmid>
    </source>
</reference>
<dbReference type="Proteomes" id="UP000000268">
    <property type="component" value="Plasmid pREB1"/>
</dbReference>
<dbReference type="InterPro" id="IPR009717">
    <property type="entry name" value="Mo-dep_Nase_C"/>
</dbReference>
<keyword evidence="3" id="KW-1185">Reference proteome</keyword>
<dbReference type="Pfam" id="PF06967">
    <property type="entry name" value="Mo-nitro_C"/>
    <property type="match status" value="1"/>
</dbReference>
<evidence type="ECO:0000313" key="3">
    <source>
        <dbReference type="Proteomes" id="UP000000268"/>
    </source>
</evidence>
<dbReference type="HOGENOM" id="CLU_156633_0_1_3"/>
<geneLocation type="plasmid" evidence="2 3">
    <name>pREB1</name>
</geneLocation>
<dbReference type="RefSeq" id="WP_012166788.1">
    <property type="nucleotide sequence ID" value="NC_009926.1"/>
</dbReference>
<keyword evidence="2" id="KW-0614">Plasmid</keyword>